<reference evidence="2 3" key="1">
    <citation type="journal article" date="2021" name="Elife">
        <title>Chloroplast acquisition without the gene transfer in kleptoplastic sea slugs, Plakobranchus ocellatus.</title>
        <authorList>
            <person name="Maeda T."/>
            <person name="Takahashi S."/>
            <person name="Yoshida T."/>
            <person name="Shimamura S."/>
            <person name="Takaki Y."/>
            <person name="Nagai Y."/>
            <person name="Toyoda A."/>
            <person name="Suzuki Y."/>
            <person name="Arimoto A."/>
            <person name="Ishii H."/>
            <person name="Satoh N."/>
            <person name="Nishiyama T."/>
            <person name="Hasebe M."/>
            <person name="Maruyama T."/>
            <person name="Minagawa J."/>
            <person name="Obokata J."/>
            <person name="Shigenobu S."/>
        </authorList>
    </citation>
    <scope>NUCLEOTIDE SEQUENCE [LARGE SCALE GENOMIC DNA]</scope>
</reference>
<keyword evidence="3" id="KW-1185">Reference proteome</keyword>
<gene>
    <name evidence="2" type="ORF">ElyMa_001256100</name>
</gene>
<comment type="caution">
    <text evidence="2">The sequence shown here is derived from an EMBL/GenBank/DDBJ whole genome shotgun (WGS) entry which is preliminary data.</text>
</comment>
<sequence length="128" mass="13867">MAVLSVRAVVLYLFLLLKTVLGDTSTLPPVLQDQDNTAVFKDLNKIKAILGSNFQILLDGNGQAIGFGPEDPYIFPSQVPPSLFNPFSGLGNQNNSDGKNLFDKTNFFKVVIQKPALGKDDMSVCCST</sequence>
<dbReference type="AlphaFoldDB" id="A0AAV4ICB5"/>
<name>A0AAV4ICB5_9GAST</name>
<dbReference type="Proteomes" id="UP000762676">
    <property type="component" value="Unassembled WGS sequence"/>
</dbReference>
<accession>A0AAV4ICB5</accession>
<keyword evidence="1" id="KW-0732">Signal</keyword>
<organism evidence="2 3">
    <name type="scientific">Elysia marginata</name>
    <dbReference type="NCBI Taxonomy" id="1093978"/>
    <lineage>
        <taxon>Eukaryota</taxon>
        <taxon>Metazoa</taxon>
        <taxon>Spiralia</taxon>
        <taxon>Lophotrochozoa</taxon>
        <taxon>Mollusca</taxon>
        <taxon>Gastropoda</taxon>
        <taxon>Heterobranchia</taxon>
        <taxon>Euthyneura</taxon>
        <taxon>Panpulmonata</taxon>
        <taxon>Sacoglossa</taxon>
        <taxon>Placobranchoidea</taxon>
        <taxon>Plakobranchidae</taxon>
        <taxon>Elysia</taxon>
    </lineage>
</organism>
<protein>
    <submittedName>
        <fullName evidence="2">Uncharacterized protein</fullName>
    </submittedName>
</protein>
<dbReference type="EMBL" id="BMAT01002476">
    <property type="protein sequence ID" value="GFS07710.1"/>
    <property type="molecule type" value="Genomic_DNA"/>
</dbReference>
<evidence type="ECO:0000256" key="1">
    <source>
        <dbReference type="SAM" id="SignalP"/>
    </source>
</evidence>
<evidence type="ECO:0000313" key="2">
    <source>
        <dbReference type="EMBL" id="GFS07710.1"/>
    </source>
</evidence>
<feature type="chain" id="PRO_5043394196" evidence="1">
    <location>
        <begin position="23"/>
        <end position="128"/>
    </location>
</feature>
<proteinExistence type="predicted"/>
<feature type="signal peptide" evidence="1">
    <location>
        <begin position="1"/>
        <end position="22"/>
    </location>
</feature>
<evidence type="ECO:0000313" key="3">
    <source>
        <dbReference type="Proteomes" id="UP000762676"/>
    </source>
</evidence>